<evidence type="ECO:0000313" key="3">
    <source>
        <dbReference type="EMBL" id="RFB05908.1"/>
    </source>
</evidence>
<organism evidence="3 4">
    <name type="scientific">Parvularcula marina</name>
    <dbReference type="NCBI Taxonomy" id="2292771"/>
    <lineage>
        <taxon>Bacteria</taxon>
        <taxon>Pseudomonadati</taxon>
        <taxon>Pseudomonadota</taxon>
        <taxon>Alphaproteobacteria</taxon>
        <taxon>Parvularculales</taxon>
        <taxon>Parvularculaceae</taxon>
        <taxon>Parvularcula</taxon>
    </lineage>
</organism>
<evidence type="ECO:0000313" key="4">
    <source>
        <dbReference type="Proteomes" id="UP000264589"/>
    </source>
</evidence>
<evidence type="ECO:0000256" key="2">
    <source>
        <dbReference type="SAM" id="Phobius"/>
    </source>
</evidence>
<keyword evidence="2" id="KW-0812">Transmembrane</keyword>
<name>A0A371RKB9_9PROT</name>
<comment type="caution">
    <text evidence="3">The sequence shown here is derived from an EMBL/GenBank/DDBJ whole genome shotgun (WGS) entry which is preliminary data.</text>
</comment>
<reference evidence="3 4" key="1">
    <citation type="submission" date="2018-08" db="EMBL/GenBank/DDBJ databases">
        <title>Parvularcula sp. SM1705, isolated from surface water of the South Sea China.</title>
        <authorList>
            <person name="Sun L."/>
        </authorList>
    </citation>
    <scope>NUCLEOTIDE SEQUENCE [LARGE SCALE GENOMIC DNA]</scope>
    <source>
        <strain evidence="3 4">SM1705</strain>
    </source>
</reference>
<evidence type="ECO:0000256" key="1">
    <source>
        <dbReference type="SAM" id="MobiDB-lite"/>
    </source>
</evidence>
<keyword evidence="2" id="KW-1133">Transmembrane helix</keyword>
<proteinExistence type="predicted"/>
<accession>A0A371RKB9</accession>
<keyword evidence="4" id="KW-1185">Reference proteome</keyword>
<feature type="transmembrane region" description="Helical" evidence="2">
    <location>
        <begin position="33"/>
        <end position="52"/>
    </location>
</feature>
<keyword evidence="2" id="KW-0472">Membrane</keyword>
<dbReference type="Proteomes" id="UP000264589">
    <property type="component" value="Unassembled WGS sequence"/>
</dbReference>
<dbReference type="InParanoid" id="A0A371RKB9"/>
<sequence>MSDPQNNPHEEHGHGPRPGEKKYWLDNPKNVDLIWYALAGACFLLFVADFFVEKHPHFPIEEWVNFYGFYGFIGCVFLVLAAAQLRKVLMRDEDYYERKSDEDGKGQQ</sequence>
<dbReference type="OrthoDB" id="282116at2"/>
<feature type="transmembrane region" description="Helical" evidence="2">
    <location>
        <begin position="64"/>
        <end position="85"/>
    </location>
</feature>
<dbReference type="AlphaFoldDB" id="A0A371RKB9"/>
<protein>
    <submittedName>
        <fullName evidence="3">Uncharacterized protein</fullName>
    </submittedName>
</protein>
<gene>
    <name evidence="3" type="ORF">DX908_11900</name>
</gene>
<feature type="region of interest" description="Disordered" evidence="1">
    <location>
        <begin position="1"/>
        <end position="21"/>
    </location>
</feature>
<dbReference type="RefSeq" id="WP_116392540.1">
    <property type="nucleotide sequence ID" value="NZ_QUQO01000001.1"/>
</dbReference>
<feature type="compositionally biased region" description="Basic and acidic residues" evidence="1">
    <location>
        <begin position="8"/>
        <end position="21"/>
    </location>
</feature>
<dbReference type="EMBL" id="QUQO01000001">
    <property type="protein sequence ID" value="RFB05908.1"/>
    <property type="molecule type" value="Genomic_DNA"/>
</dbReference>